<gene>
    <name evidence="1" type="primary">9</name>
    <name evidence="1" type="ORF">PBI_CLUBL_9</name>
</gene>
<evidence type="ECO:0000313" key="2">
    <source>
        <dbReference type="Proteomes" id="UP000203982"/>
    </source>
</evidence>
<evidence type="ECO:0000313" key="1">
    <source>
        <dbReference type="EMBL" id="ANA86515.1"/>
    </source>
</evidence>
<dbReference type="Proteomes" id="UP000203982">
    <property type="component" value="Segment"/>
</dbReference>
<dbReference type="EMBL" id="KU998246">
    <property type="protein sequence ID" value="ANA86515.1"/>
    <property type="molecule type" value="Genomic_DNA"/>
</dbReference>
<dbReference type="RefSeq" id="YP_009273052.1">
    <property type="nucleotide sequence ID" value="NC_030901.1"/>
</dbReference>
<dbReference type="GeneID" id="28803230"/>
<accession>A0A160DF42</accession>
<protein>
    <submittedName>
        <fullName evidence="1">Uncharacterized protein</fullName>
    </submittedName>
</protein>
<name>A0A160DF42_9CAUD</name>
<organism evidence="1 2">
    <name type="scientific">Gordonia phage ClubL</name>
    <dbReference type="NCBI Taxonomy" id="1838065"/>
    <lineage>
        <taxon>Viruses</taxon>
        <taxon>Duplodnaviria</taxon>
        <taxon>Heunggongvirae</taxon>
        <taxon>Uroviricota</taxon>
        <taxon>Caudoviricetes</taxon>
        <taxon>Smoothievirus</taxon>
        <taxon>Smoothievirus clubL</taxon>
    </lineage>
</organism>
<sequence>MTSQALHPVFEGFTPDGDVLVAFRPSAASVQPEETSYQSVHVVPLSDPANPHMASEDCHCFPRIGMETSENSVFWVIRHGSAKDRDTPLGIRSV</sequence>
<dbReference type="KEGG" id="vg:28803230"/>
<keyword evidence="2" id="KW-1185">Reference proteome</keyword>
<reference evidence="1 2" key="1">
    <citation type="submission" date="2016-03" db="EMBL/GenBank/DDBJ databases">
        <authorList>
            <person name="Montgomery M.T."/>
            <person name="Guerrero C.A."/>
            <person name="Mavrich T.N."/>
            <person name="Pope W.H."/>
            <person name="Garlena R.A."/>
            <person name="Russell D.A."/>
            <person name="Jacobs-Sera D."/>
            <person name="Hendrix R.W."/>
            <person name="Hatfull G.F."/>
        </authorList>
    </citation>
    <scope>NUCLEOTIDE SEQUENCE [LARGE SCALE GENOMIC DNA]</scope>
</reference>
<proteinExistence type="predicted"/>